<dbReference type="EMBL" id="GBEZ01010095">
    <property type="protein sequence ID" value="JAC75550.1"/>
    <property type="molecule type" value="Transcribed_RNA"/>
</dbReference>
<dbReference type="AlphaFoldDB" id="A0A061RXZ9"/>
<name>A0A061RXZ9_9CHLO</name>
<evidence type="ECO:0000256" key="1">
    <source>
        <dbReference type="SAM" id="MobiDB-lite"/>
    </source>
</evidence>
<organism evidence="2">
    <name type="scientific">Tetraselmis sp. GSL018</name>
    <dbReference type="NCBI Taxonomy" id="582737"/>
    <lineage>
        <taxon>Eukaryota</taxon>
        <taxon>Viridiplantae</taxon>
        <taxon>Chlorophyta</taxon>
        <taxon>core chlorophytes</taxon>
        <taxon>Chlorodendrophyceae</taxon>
        <taxon>Chlorodendrales</taxon>
        <taxon>Chlorodendraceae</taxon>
        <taxon>Tetraselmis</taxon>
    </lineage>
</organism>
<feature type="compositionally biased region" description="Polar residues" evidence="1">
    <location>
        <begin position="9"/>
        <end position="21"/>
    </location>
</feature>
<feature type="non-terminal residue" evidence="2">
    <location>
        <position position="1"/>
    </location>
</feature>
<evidence type="ECO:0000313" key="2">
    <source>
        <dbReference type="EMBL" id="JAC75550.1"/>
    </source>
</evidence>
<accession>A0A061RXZ9</accession>
<sequence length="56" mass="5911">AAKGGLSSLDLQQGNHTSSNIKDAGPDNTQDGREEIRAPQAMQELKDGKSWSCGIV</sequence>
<reference evidence="2" key="1">
    <citation type="submission" date="2014-05" db="EMBL/GenBank/DDBJ databases">
        <title>The transcriptome of the halophilic microalga Tetraselmis sp. GSL018 isolated from the Great Salt Lake, Utah.</title>
        <authorList>
            <person name="Jinkerson R.E."/>
            <person name="D'Adamo S."/>
            <person name="Posewitz M.C."/>
        </authorList>
    </citation>
    <scope>NUCLEOTIDE SEQUENCE</scope>
    <source>
        <strain evidence="2">GSL018</strain>
    </source>
</reference>
<protein>
    <submittedName>
        <fullName evidence="2">Uncharacterized protein</fullName>
    </submittedName>
</protein>
<proteinExistence type="predicted"/>
<feature type="region of interest" description="Disordered" evidence="1">
    <location>
        <begin position="1"/>
        <end position="56"/>
    </location>
</feature>
<gene>
    <name evidence="2" type="ORF">TSPGSL018_22787</name>
</gene>